<accession>A0A914VXL7</accession>
<dbReference type="Pfam" id="PF00400">
    <property type="entry name" value="WD40"/>
    <property type="match status" value="2"/>
</dbReference>
<dbReference type="PROSITE" id="PS50294">
    <property type="entry name" value="WD_REPEATS_REGION"/>
    <property type="match status" value="1"/>
</dbReference>
<dbReference type="SMART" id="SM01026">
    <property type="entry name" value="Beach"/>
    <property type="match status" value="1"/>
</dbReference>
<protein>
    <submittedName>
        <fullName evidence="5">BEACH domain-containing protein</fullName>
    </submittedName>
</protein>
<dbReference type="SMART" id="SM00320">
    <property type="entry name" value="WD40"/>
    <property type="match status" value="7"/>
</dbReference>
<dbReference type="InterPro" id="IPR001680">
    <property type="entry name" value="WD40_rpt"/>
</dbReference>
<sequence>MLKMQRYRSSYWPENGSALKPASNLILLICFVFIQDTAYSVAFDDDIPTLRECSLFSPAVLTDNHVKLNFVVYQMLCAVQQCYARGFIPEVSLDVFRLDKNSWILLDVVDCVNKKCVTSQAEDIDGVGRSANGAQHVESVGGCGDEWRRRPLWQATEAWTERRISNLDYLLLLNEFAGRTRNNPDNHPIFPWVCDFSANNGGYRDLTKVKYRMNKGDQQLDQSYCSPAHLPPHHIPELLSDIGYFVYLARVQSQKDLCSHVRSQWVPEEYPSNMRRLYEWTPDECIPEFFEDPGVFTSLHSDMTDLAVPSWCQSTAEFIEWHRSVLESDHVSSQLHHWIDLAFGYKLTGEAAVSAKNVHLSLASKGSSVRRHGVVQLFTKEHPRRRTADESPRTNFSMGEAVDLAMNPLYEMSSRPSETFSAAAVGKPFELVSLARSISEKQNAATDEPLLERCLISFAVTLLELLLPVYFRSLPKNALLFDRLVRAQMIADAYINQIARSLRRALRVLLKLDKTESPLKHSQMSPDLLLQPLFTVFSFPHYFDQLHDCLRRYEDLKRQFRISFIAGHHDAHLVGLAESQVRLFAKHIPPLLPHMKLEAIKLVVAFLSDLLDSPWTRVLSAWSLFNPIAQFAGPELSDRLLRPALLRLYDVDEPCTQKMLKLYHRSFLLQLSVRLRTATFLREFVPPLVEAAAGERDSNVVTDDAYWRELSMPPSKRRPSRSVHLSHLSMSEDEERKRLRESPEIDELESRAVQFDLELGRCSKATGDGDDVSTTSQASRESVNRPMSPNNCPAEPMTVSTVAKESLIWLAHRLGPTLTARYVTTNLLRMLALCYSDENKLASTSGEEGIDADVNGDALAANIIECLVEIAAIYGNPFITMHYLPFCADLMQLATKRLNGAVEAGAIGCVVLLDACCPYLSDKQLMDSLQEPIVDGILFPAVRLASSLRFLFSDIQLRRLLAWKTAKTLHLLGCRVGGDNMKRHMAAPLQRLLCTYDVLYDRDADGKIRKKDSYVPRDETSPPIEALLEQLHATFTPQLACSLYRVFSGLCGRRYFQLSLSNADLIVGVAELGGCESSPTRGRSAVELGLGLASGNRLSGCELSSSFGDDATVASNFDRNNDAVLHQKLSPSERHLRGNWLAHWQHELGRDDKSNRLLLNQIPLCSFVGHTSAVRHMRVLDNENSFISSSQDKTVKLWSIRSSSSGMAKCDSQWTYKAHKKPINDVVFVESNRLIASTDGCLHLWDPFMGATLREYDWPATPGSDSSGGITCIRAFESPSRLLLAASTEATLRFLDLRMARWAHDMKVSSTAQSASVRCVATDAGGNWAAVGFSNGITSFVDVRTGRLIGSGRTTDTEISAMESSGSSTLVTAQPDHPLTVWNARNASLKHKITGSPDHLACMAVSGEQLICVSTSNKVRIYDDLAAKQGNTESRLRSDVFSGSVSSIAVLPINRLLLFGSNSGVIQLLC</sequence>
<dbReference type="PANTHER" id="PTHR46866:SF1">
    <property type="entry name" value="GH12955P"/>
    <property type="match status" value="1"/>
</dbReference>
<feature type="compositionally biased region" description="Basic and acidic residues" evidence="2">
    <location>
        <begin position="734"/>
        <end position="743"/>
    </location>
</feature>
<dbReference type="Pfam" id="PF02138">
    <property type="entry name" value="Beach"/>
    <property type="match status" value="1"/>
</dbReference>
<dbReference type="WBParaSite" id="PSAMB.scaffold271size59940.g4252.t1">
    <property type="protein sequence ID" value="PSAMB.scaffold271size59940.g4252.t1"/>
    <property type="gene ID" value="PSAMB.scaffold271size59940.g4252"/>
</dbReference>
<feature type="repeat" description="WD" evidence="1">
    <location>
        <begin position="1167"/>
        <end position="1208"/>
    </location>
</feature>
<dbReference type="CDD" id="cd06071">
    <property type="entry name" value="Beach"/>
    <property type="match status" value="1"/>
</dbReference>
<feature type="domain" description="BEACH" evidence="3">
    <location>
        <begin position="144"/>
        <end position="415"/>
    </location>
</feature>
<reference evidence="5" key="1">
    <citation type="submission" date="2022-11" db="UniProtKB">
        <authorList>
            <consortium name="WormBaseParasite"/>
        </authorList>
    </citation>
    <scope>IDENTIFICATION</scope>
</reference>
<keyword evidence="4" id="KW-1185">Reference proteome</keyword>
<evidence type="ECO:0000313" key="4">
    <source>
        <dbReference type="Proteomes" id="UP000887566"/>
    </source>
</evidence>
<feature type="region of interest" description="Disordered" evidence="2">
    <location>
        <begin position="764"/>
        <end position="793"/>
    </location>
</feature>
<dbReference type="SUPFAM" id="SSF81837">
    <property type="entry name" value="BEACH domain"/>
    <property type="match status" value="1"/>
</dbReference>
<proteinExistence type="predicted"/>
<dbReference type="PROSITE" id="PS50082">
    <property type="entry name" value="WD_REPEATS_2"/>
    <property type="match status" value="1"/>
</dbReference>
<feature type="compositionally biased region" description="Polar residues" evidence="2">
    <location>
        <begin position="772"/>
        <end position="791"/>
    </location>
</feature>
<dbReference type="PROSITE" id="PS50197">
    <property type="entry name" value="BEACH"/>
    <property type="match status" value="1"/>
</dbReference>
<evidence type="ECO:0000256" key="1">
    <source>
        <dbReference type="PROSITE-ProRule" id="PRU00221"/>
    </source>
</evidence>
<dbReference type="PANTHER" id="PTHR46866">
    <property type="entry name" value="GH12955P"/>
    <property type="match status" value="1"/>
</dbReference>
<dbReference type="Proteomes" id="UP000887566">
    <property type="component" value="Unplaced"/>
</dbReference>
<dbReference type="Gene3D" id="1.10.1540.10">
    <property type="entry name" value="BEACH domain"/>
    <property type="match status" value="1"/>
</dbReference>
<dbReference type="InterPro" id="IPR000409">
    <property type="entry name" value="BEACH_dom"/>
</dbReference>
<evidence type="ECO:0000313" key="5">
    <source>
        <dbReference type="WBParaSite" id="PSAMB.scaffold271size59940.g4252.t1"/>
    </source>
</evidence>
<dbReference type="Gene3D" id="2.130.10.10">
    <property type="entry name" value="YVTN repeat-like/Quinoprotein amine dehydrogenase"/>
    <property type="match status" value="2"/>
</dbReference>
<dbReference type="InterPro" id="IPR015943">
    <property type="entry name" value="WD40/YVTN_repeat-like_dom_sf"/>
</dbReference>
<feature type="region of interest" description="Disordered" evidence="2">
    <location>
        <begin position="711"/>
        <end position="745"/>
    </location>
</feature>
<keyword evidence="1" id="KW-0853">WD repeat</keyword>
<dbReference type="InterPro" id="IPR036372">
    <property type="entry name" value="BEACH_dom_sf"/>
</dbReference>
<evidence type="ECO:0000256" key="2">
    <source>
        <dbReference type="SAM" id="MobiDB-lite"/>
    </source>
</evidence>
<dbReference type="SUPFAM" id="SSF50978">
    <property type="entry name" value="WD40 repeat-like"/>
    <property type="match status" value="1"/>
</dbReference>
<dbReference type="InterPro" id="IPR036322">
    <property type="entry name" value="WD40_repeat_dom_sf"/>
</dbReference>
<name>A0A914VXL7_9BILA</name>
<organism evidence="4 5">
    <name type="scientific">Plectus sambesii</name>
    <dbReference type="NCBI Taxonomy" id="2011161"/>
    <lineage>
        <taxon>Eukaryota</taxon>
        <taxon>Metazoa</taxon>
        <taxon>Ecdysozoa</taxon>
        <taxon>Nematoda</taxon>
        <taxon>Chromadorea</taxon>
        <taxon>Plectida</taxon>
        <taxon>Plectina</taxon>
        <taxon>Plectoidea</taxon>
        <taxon>Plectidae</taxon>
        <taxon>Plectus</taxon>
    </lineage>
</organism>
<evidence type="ECO:0000259" key="3">
    <source>
        <dbReference type="PROSITE" id="PS50197"/>
    </source>
</evidence>